<dbReference type="PANTHER" id="PTHR35936:SF19">
    <property type="entry name" value="AMINO-ACID-BINDING PROTEIN YXEM-RELATED"/>
    <property type="match status" value="1"/>
</dbReference>
<evidence type="ECO:0000256" key="3">
    <source>
        <dbReference type="SAM" id="SignalP"/>
    </source>
</evidence>
<evidence type="ECO:0000313" key="7">
    <source>
        <dbReference type="Proteomes" id="UP000254575"/>
    </source>
</evidence>
<proteinExistence type="inferred from homology"/>
<gene>
    <name evidence="6" type="ORF">NCTC10717_00262</name>
</gene>
<dbReference type="Pfam" id="PF00497">
    <property type="entry name" value="SBP_bac_3"/>
    <property type="match status" value="1"/>
</dbReference>
<keyword evidence="7" id="KW-1185">Reference proteome</keyword>
<evidence type="ECO:0000259" key="4">
    <source>
        <dbReference type="SMART" id="SM00062"/>
    </source>
</evidence>
<dbReference type="SUPFAM" id="SSF53850">
    <property type="entry name" value="Periplasmic binding protein-like II"/>
    <property type="match status" value="1"/>
</dbReference>
<dbReference type="InterPro" id="IPR001638">
    <property type="entry name" value="Solute-binding_3/MltF_N"/>
</dbReference>
<dbReference type="SMART" id="SM00079">
    <property type="entry name" value="PBPe"/>
    <property type="match status" value="1"/>
</dbReference>
<feature type="chain" id="PRO_5016995961" evidence="3">
    <location>
        <begin position="23"/>
        <end position="251"/>
    </location>
</feature>
<reference evidence="6 7" key="1">
    <citation type="submission" date="2018-06" db="EMBL/GenBank/DDBJ databases">
        <authorList>
            <consortium name="Pathogen Informatics"/>
            <person name="Doyle S."/>
        </authorList>
    </citation>
    <scope>NUCLEOTIDE SEQUENCE [LARGE SCALE GENOMIC DNA]</scope>
    <source>
        <strain evidence="6 7">NCTC10717</strain>
    </source>
</reference>
<dbReference type="Gene3D" id="3.40.190.10">
    <property type="entry name" value="Periplasmic binding protein-like II"/>
    <property type="match status" value="2"/>
</dbReference>
<keyword evidence="2 3" id="KW-0732">Signal</keyword>
<evidence type="ECO:0000256" key="1">
    <source>
        <dbReference type="ARBA" id="ARBA00010333"/>
    </source>
</evidence>
<sequence length="251" mass="28216">MKGFLKTFLAVNLSLYMAFAQSQEVYKAATEGNILPIAFKDENGLLIGLNVEIMNRIAELEGFKVEFFEATWEDIFAGIDSKRFDIAITDISYTDERNEKYTLSNPYLAAPSAIMVTNKHHEVKGIADLSSLRIGLMKDAKHKSVLETAGVQNIQEENSTFSLFKLLAQGKVDAILHDSIILEYFANAYAHTNLDFKIITYEAESKLESQLVFLMSKGNASLQGKVNRGIEQLKSSGELEKIKNKWLNFKN</sequence>
<dbReference type="Proteomes" id="UP000254575">
    <property type="component" value="Unassembled WGS sequence"/>
</dbReference>
<dbReference type="GO" id="GO:0016020">
    <property type="term" value="C:membrane"/>
    <property type="evidence" value="ECO:0007669"/>
    <property type="project" value="InterPro"/>
</dbReference>
<name>A0A380MJP0_9GAMM</name>
<dbReference type="RefSeq" id="WP_218564506.1">
    <property type="nucleotide sequence ID" value="NZ_UHIA01000003.1"/>
</dbReference>
<dbReference type="PANTHER" id="PTHR35936">
    <property type="entry name" value="MEMBRANE-BOUND LYTIC MUREIN TRANSGLYCOSYLASE F"/>
    <property type="match status" value="1"/>
</dbReference>
<feature type="signal peptide" evidence="3">
    <location>
        <begin position="1"/>
        <end position="22"/>
    </location>
</feature>
<evidence type="ECO:0000259" key="5">
    <source>
        <dbReference type="SMART" id="SM00079"/>
    </source>
</evidence>
<feature type="domain" description="Solute-binding protein family 3/N-terminal" evidence="4">
    <location>
        <begin position="25"/>
        <end position="250"/>
    </location>
</feature>
<dbReference type="AlphaFoldDB" id="A0A380MJP0"/>
<protein>
    <submittedName>
        <fullName evidence="6">Probable amino-acid ABC transporter-binding protein HI_1080</fullName>
    </submittedName>
</protein>
<evidence type="ECO:0000256" key="2">
    <source>
        <dbReference type="ARBA" id="ARBA00022729"/>
    </source>
</evidence>
<accession>A0A380MJP0</accession>
<feature type="domain" description="Ionotropic glutamate receptor C-terminal" evidence="5">
    <location>
        <begin position="25"/>
        <end position="249"/>
    </location>
</feature>
<dbReference type="GO" id="GO:0015276">
    <property type="term" value="F:ligand-gated monoatomic ion channel activity"/>
    <property type="evidence" value="ECO:0007669"/>
    <property type="project" value="InterPro"/>
</dbReference>
<dbReference type="EMBL" id="UHIA01000003">
    <property type="protein sequence ID" value="SUO91676.1"/>
    <property type="molecule type" value="Genomic_DNA"/>
</dbReference>
<organism evidence="6 7">
    <name type="scientific">Suttonella indologenes</name>
    <dbReference type="NCBI Taxonomy" id="13276"/>
    <lineage>
        <taxon>Bacteria</taxon>
        <taxon>Pseudomonadati</taxon>
        <taxon>Pseudomonadota</taxon>
        <taxon>Gammaproteobacteria</taxon>
        <taxon>Cardiobacteriales</taxon>
        <taxon>Cardiobacteriaceae</taxon>
        <taxon>Suttonella</taxon>
    </lineage>
</organism>
<dbReference type="InterPro" id="IPR001320">
    <property type="entry name" value="Iontro_rcpt_C"/>
</dbReference>
<dbReference type="SMART" id="SM00062">
    <property type="entry name" value="PBPb"/>
    <property type="match status" value="1"/>
</dbReference>
<comment type="similarity">
    <text evidence="1">Belongs to the bacterial solute-binding protein 3 family.</text>
</comment>
<evidence type="ECO:0000313" key="6">
    <source>
        <dbReference type="EMBL" id="SUO91676.1"/>
    </source>
</evidence>